<evidence type="ECO:0008006" key="3">
    <source>
        <dbReference type="Google" id="ProtNLM"/>
    </source>
</evidence>
<evidence type="ECO:0000313" key="1">
    <source>
        <dbReference type="EMBL" id="BET39185.1"/>
    </source>
</evidence>
<organism evidence="1 2">
    <name type="scientific">Spiroplasma ixodetis</name>
    <dbReference type="NCBI Taxonomy" id="2141"/>
    <lineage>
        <taxon>Bacteria</taxon>
        <taxon>Bacillati</taxon>
        <taxon>Mycoplasmatota</taxon>
        <taxon>Mollicutes</taxon>
        <taxon>Entomoplasmatales</taxon>
        <taxon>Spiroplasmataceae</taxon>
        <taxon>Spiroplasma</taxon>
    </lineage>
</organism>
<sequence>MKKVFTKLGIILIASATILPLSACTFNFYVNRVTNSIAKSFADQTSALIKSMVMSKELGADTSNTNDDIMGKIQNNSINNLTKNTSLDNWGDLQTRWGENGKIDVNNFDPDNFFKAYGTGELTKTINSKQQVNDVFSSLDDIRTISIMANPQLENIVVGAGMDPISSFLKSLQGDLSTLPTGLQLVANLINNYGPNFLNPLTRIFGNLVNGSWSDQQTSTPTDEETLTNFMNNWKDDSGQPYSAWNDNGKWKIDPHAKVVIDVPLYPGHIVSGWKSKQDYDLYHGGTLINYLFWKMSKDNKISGKDGKTPRYLGNIISEHITLDGSWLKPNQINVNFDDIGFFYDIKRYLSYLLTNPLYILTIIEAIIPVIKKWILDMPDITEGVKNLTIGNGYPSKPIAGSYNLLDIINTIKSLINQPEKLKQILLTVFGKTTAETRGFDTFLYDIKLNLTIPNPTSISAILTLGGLIGDNGYPDVDKLIDTIINSINTDSVKNIIDSITDLITKISEQYPGNEGINIDLQDLENFLFNNTTGLLIILKNDTIFTLKNIINKSDVTATDVEELYKSLGGHINPEYADFTQESILDILQKTMFEPNSQLNNILNLLLGTTDESHKLGIKNIITANNNQWIKDNYEVYFDADNTTGINKKIGNTYNITMTKTTINNIETINLKYDFTYKIKNTTYHFIITAIDIENLIDFQGIRTFKFKSITLVK</sequence>
<proteinExistence type="predicted"/>
<evidence type="ECO:0000313" key="2">
    <source>
        <dbReference type="Proteomes" id="UP001473424"/>
    </source>
</evidence>
<dbReference type="EMBL" id="AP028955">
    <property type="protein sequence ID" value="BET39185.1"/>
    <property type="molecule type" value="Genomic_DNA"/>
</dbReference>
<accession>A0ABM8JP89</accession>
<name>A0ABM8JP89_9MOLU</name>
<gene>
    <name evidence="1" type="ORF">SAP269_17740</name>
</gene>
<keyword evidence="2" id="KW-1185">Reference proteome</keyword>
<protein>
    <recommendedName>
        <fullName evidence="3">MOLPALP family lipoprotein</fullName>
    </recommendedName>
</protein>
<reference evidence="2" key="1">
    <citation type="journal article" date="2024" name="FEMS Microbiol. Lett.">
        <title>Genomic insights into Spiroplasma endosymbionts that induce male-killing and protective phenotypes in the pea aphid.</title>
        <authorList>
            <person name="Arai H."/>
            <person name="Legeai F."/>
            <person name="Kageyama D."/>
            <person name="Sugio A."/>
            <person name="Simon J.C."/>
        </authorList>
    </citation>
    <scope>NUCLEOTIDE SEQUENCE [LARGE SCALE GENOMIC DNA]</scope>
    <source>
        <strain evidence="2">sAp269</strain>
    </source>
</reference>
<dbReference type="Proteomes" id="UP001473424">
    <property type="component" value="Chromosome"/>
</dbReference>
<dbReference type="RefSeq" id="WP_353306034.1">
    <property type="nucleotide sequence ID" value="NZ_AP028955.1"/>
</dbReference>